<reference evidence="4" key="1">
    <citation type="submission" date="2019-09" db="EMBL/GenBank/DDBJ databases">
        <title>Whole genome sequencing of Microbacterium maritypicum.</title>
        <authorList>
            <person name="Lenchi N."/>
        </authorList>
    </citation>
    <scope>NUCLEOTIDE SEQUENCE [LARGE SCALE GENOMIC DNA]</scope>
    <source>
        <strain evidence="4">G1</strain>
    </source>
</reference>
<dbReference type="Proteomes" id="UP000478836">
    <property type="component" value="Unassembled WGS sequence"/>
</dbReference>
<sequence length="325" mass="36201">MPVTDVTTDADNLTMTVVADFAAPVERVWSAYSDPRQLERFWGPPGWPATFTAWDHTVGGKAVYTMNGPRGERSSGSWEFLSIDEPRGFEVIDSFVDENGTPLDGFPAQRMSFAFEPTADGTRMVTTSHFDSVDALEQVVSMGQVEGIKMAMSQLDAVLQDLRDYAQGKGTRVELLDDTHVRITRLVEGPRELVWRAHFEPELIRQWMLGPDGWEMTECVAATEVGQSYRNSWAPVGDTEGEPFGFEGEALLIDAPRRAVTTERMQGMPTETLNDLNLYEEDGATLVTVLIEYPDKETRDMILATGMADGMEASFSRLERQLLAV</sequence>
<proteinExistence type="inferred from homology"/>
<evidence type="ECO:0000313" key="4">
    <source>
        <dbReference type="Proteomes" id="UP000478836"/>
    </source>
</evidence>
<dbReference type="GeneID" id="77478143"/>
<feature type="domain" description="Activator of Hsp90 ATPase homologue 1/2-like C-terminal" evidence="2">
    <location>
        <begin position="190"/>
        <end position="320"/>
    </location>
</feature>
<dbReference type="RefSeq" id="WP_151460097.1">
    <property type="nucleotide sequence ID" value="NZ_WAAO01000003.1"/>
</dbReference>
<dbReference type="CDD" id="cd07814">
    <property type="entry name" value="SRPBCC_CalC_Aha1-like"/>
    <property type="match status" value="1"/>
</dbReference>
<name>A0ABQ6V3M8_9MICO</name>
<dbReference type="Gene3D" id="3.30.530.20">
    <property type="match status" value="2"/>
</dbReference>
<keyword evidence="4" id="KW-1185">Reference proteome</keyword>
<dbReference type="InterPro" id="IPR013538">
    <property type="entry name" value="ASHA1/2-like_C"/>
</dbReference>
<comment type="caution">
    <text evidence="3">The sequence shown here is derived from an EMBL/GenBank/DDBJ whole genome shotgun (WGS) entry which is preliminary data.</text>
</comment>
<accession>A0ABQ6V3M8</accession>
<organism evidence="3 4">
    <name type="scientific">Microbacterium algeriense</name>
    <dbReference type="NCBI Taxonomy" id="2615184"/>
    <lineage>
        <taxon>Bacteria</taxon>
        <taxon>Bacillati</taxon>
        <taxon>Actinomycetota</taxon>
        <taxon>Actinomycetes</taxon>
        <taxon>Micrococcales</taxon>
        <taxon>Microbacteriaceae</taxon>
        <taxon>Microbacterium</taxon>
    </lineage>
</organism>
<evidence type="ECO:0000259" key="2">
    <source>
        <dbReference type="Pfam" id="PF08327"/>
    </source>
</evidence>
<dbReference type="Pfam" id="PF08327">
    <property type="entry name" value="AHSA1"/>
    <property type="match status" value="2"/>
</dbReference>
<evidence type="ECO:0000313" key="3">
    <source>
        <dbReference type="EMBL" id="KAB1862675.1"/>
    </source>
</evidence>
<dbReference type="SUPFAM" id="SSF55961">
    <property type="entry name" value="Bet v1-like"/>
    <property type="match status" value="2"/>
</dbReference>
<gene>
    <name evidence="3" type="ORF">F6A08_16880</name>
</gene>
<comment type="similarity">
    <text evidence="1">Belongs to the AHA1 family.</text>
</comment>
<dbReference type="EMBL" id="WAAO01000003">
    <property type="protein sequence ID" value="KAB1862675.1"/>
    <property type="molecule type" value="Genomic_DNA"/>
</dbReference>
<feature type="domain" description="Activator of Hsp90 ATPase homologue 1/2-like C-terminal" evidence="2">
    <location>
        <begin position="23"/>
        <end position="159"/>
    </location>
</feature>
<dbReference type="InterPro" id="IPR023393">
    <property type="entry name" value="START-like_dom_sf"/>
</dbReference>
<protein>
    <submittedName>
        <fullName evidence="3">ATPase</fullName>
    </submittedName>
</protein>
<evidence type="ECO:0000256" key="1">
    <source>
        <dbReference type="ARBA" id="ARBA00006817"/>
    </source>
</evidence>